<sequence>MTSDDFLTLIRDDLGLNVTGDDLDRSFDEIPGWDSVLLLTLLTSLEGSTGRPVSLPDVLEAPHLRRVYELAVTE</sequence>
<dbReference type="SUPFAM" id="SSF47336">
    <property type="entry name" value="ACP-like"/>
    <property type="match status" value="1"/>
</dbReference>
<proteinExistence type="predicted"/>
<accession>A0ABY5D232</accession>
<dbReference type="RefSeq" id="WP_254417816.1">
    <property type="nucleotide sequence ID" value="NZ_BAAAJB010000035.1"/>
</dbReference>
<reference evidence="2" key="1">
    <citation type="submission" date="2022-06" db="EMBL/GenBank/DDBJ databases">
        <authorList>
            <person name="Ping M."/>
        </authorList>
    </citation>
    <scope>NUCLEOTIDE SEQUENCE</scope>
    <source>
        <strain evidence="2">JCM11759T</strain>
    </source>
</reference>
<dbReference type="Proteomes" id="UP001055940">
    <property type="component" value="Chromosome"/>
</dbReference>
<dbReference type="Gene3D" id="1.10.1200.10">
    <property type="entry name" value="ACP-like"/>
    <property type="match status" value="1"/>
</dbReference>
<keyword evidence="3" id="KW-1185">Reference proteome</keyword>
<dbReference type="InterPro" id="IPR036736">
    <property type="entry name" value="ACP-like_sf"/>
</dbReference>
<gene>
    <name evidence="2" type="ORF">NE857_24370</name>
</gene>
<dbReference type="InterPro" id="IPR009081">
    <property type="entry name" value="PP-bd_ACP"/>
</dbReference>
<organism evidence="2 3">
    <name type="scientific">Nocardiopsis exhalans</name>
    <dbReference type="NCBI Taxonomy" id="163604"/>
    <lineage>
        <taxon>Bacteria</taxon>
        <taxon>Bacillati</taxon>
        <taxon>Actinomycetota</taxon>
        <taxon>Actinomycetes</taxon>
        <taxon>Streptosporangiales</taxon>
        <taxon>Nocardiopsidaceae</taxon>
        <taxon>Nocardiopsis</taxon>
    </lineage>
</organism>
<protein>
    <submittedName>
        <fullName evidence="2">Phosphopantetheine-binding protein</fullName>
    </submittedName>
</protein>
<evidence type="ECO:0000313" key="3">
    <source>
        <dbReference type="Proteomes" id="UP001055940"/>
    </source>
</evidence>
<name>A0ABY5D232_9ACTN</name>
<dbReference type="EMBL" id="CP099837">
    <property type="protein sequence ID" value="USY18421.1"/>
    <property type="molecule type" value="Genomic_DNA"/>
</dbReference>
<evidence type="ECO:0000313" key="2">
    <source>
        <dbReference type="EMBL" id="USY18421.1"/>
    </source>
</evidence>
<evidence type="ECO:0000259" key="1">
    <source>
        <dbReference type="Pfam" id="PF00550"/>
    </source>
</evidence>
<feature type="domain" description="Carrier" evidence="1">
    <location>
        <begin position="6"/>
        <end position="69"/>
    </location>
</feature>
<dbReference type="Pfam" id="PF00550">
    <property type="entry name" value="PP-binding"/>
    <property type="match status" value="1"/>
</dbReference>